<dbReference type="SUPFAM" id="SSF53448">
    <property type="entry name" value="Nucleotide-diphospho-sugar transferases"/>
    <property type="match status" value="1"/>
</dbReference>
<protein>
    <submittedName>
        <fullName evidence="3">Glycosyltransferase family 2 protein</fullName>
    </submittedName>
</protein>
<sequence>MESSAEDKELQGVSRESERPRRFEVSPGRVYELRLLLQRIEISQQDQEMSRTPVYAVFRDRQGRRLDPRLIQGTPVIGDQDPMSVETLPPCELTEAVLAGGEASRFLLAPPGAVELELEGWGDSTALRRAALLPIAVLWHGPEGERFADQVGRITALRRGLLERTLELGKGSRAALKVLEEAPRQQIADLRRYFQPGGDWEPVIETLGEGAEREDFRLRMDRLRAQVETPPRLGFIGSERGYERLAGISEIFWLRESEAEAQIDLFSLEIIVVETVPTSGLNKEDADWLLAFSALDGSLPERGARLFEAAEAAGIPVHLWATGAPEIAPLWREAARRADRVLAEVIGSEGQDWAPIAPDVLLPCTTEPTACSVARQSPPPADLMLVPTASDICQYPDFAEFVDTPGLYATLLTEFRYRFTPLILSQRLSQTDPQIYGEHTRAEERALLVSARIVLLPSRSLRPDAELVQIAVDAIASGAIPVLWGMPRTAAPQLEMLDRVFSPTDLMELQAAYRVTWVRERRWRALYRQVMRDCVWTGTHREALLGRDPCGPKFDRPHTSVVLVTKRPHLLHHCLETFRAQSWDNKELILIFNTGEIPEDLPELAENERAFALPEAANIGECLNRGITQAKGRYWCKLDDDDFYSTTYLEETVYYYRSAQADVVGRRSVYFYFAGEDATYSREKFAERCGSLMTTGSLAGAALSMDRRSKEVPFSVMDRNSADTHWLLQLHHKEIRVYSADCTSMIVYRSADETTHSWRLSADSKKMEQFRRRTTGNIFELPVAERLTGDLSSEMSGGAEAMQQRLEAFRHLSEAVEMAQL</sequence>
<dbReference type="AlphaFoldDB" id="A0A5J5GAB9"/>
<dbReference type="Proteomes" id="UP000326554">
    <property type="component" value="Unassembled WGS sequence"/>
</dbReference>
<evidence type="ECO:0000256" key="1">
    <source>
        <dbReference type="SAM" id="MobiDB-lite"/>
    </source>
</evidence>
<evidence type="ECO:0000313" key="4">
    <source>
        <dbReference type="Proteomes" id="UP000326554"/>
    </source>
</evidence>
<dbReference type="InterPro" id="IPR001173">
    <property type="entry name" value="Glyco_trans_2-like"/>
</dbReference>
<reference evidence="3 4" key="1">
    <citation type="submission" date="2019-09" db="EMBL/GenBank/DDBJ databases">
        <authorList>
            <person name="Park J.-S."/>
            <person name="Choi H.-J."/>
        </authorList>
    </citation>
    <scope>NUCLEOTIDE SEQUENCE [LARGE SCALE GENOMIC DNA]</scope>
    <source>
        <strain evidence="3 4">176SS1-4</strain>
    </source>
</reference>
<evidence type="ECO:0000313" key="3">
    <source>
        <dbReference type="EMBL" id="KAA9005055.1"/>
    </source>
</evidence>
<organism evidence="3 4">
    <name type="scientific">Histidinibacterium aquaticum</name>
    <dbReference type="NCBI Taxonomy" id="2613962"/>
    <lineage>
        <taxon>Bacteria</taxon>
        <taxon>Pseudomonadati</taxon>
        <taxon>Pseudomonadota</taxon>
        <taxon>Alphaproteobacteria</taxon>
        <taxon>Rhodobacterales</taxon>
        <taxon>Paracoccaceae</taxon>
        <taxon>Histidinibacterium</taxon>
    </lineage>
</organism>
<keyword evidence="4" id="KW-1185">Reference proteome</keyword>
<dbReference type="Gene3D" id="3.90.550.10">
    <property type="entry name" value="Spore Coat Polysaccharide Biosynthesis Protein SpsA, Chain A"/>
    <property type="match status" value="1"/>
</dbReference>
<feature type="region of interest" description="Disordered" evidence="1">
    <location>
        <begin position="1"/>
        <end position="22"/>
    </location>
</feature>
<dbReference type="InterPro" id="IPR029044">
    <property type="entry name" value="Nucleotide-diphossugar_trans"/>
</dbReference>
<dbReference type="GO" id="GO:0016740">
    <property type="term" value="F:transferase activity"/>
    <property type="evidence" value="ECO:0007669"/>
    <property type="project" value="UniProtKB-KW"/>
</dbReference>
<name>A0A5J5GAB9_9RHOB</name>
<dbReference type="Pfam" id="PF00535">
    <property type="entry name" value="Glycos_transf_2"/>
    <property type="match status" value="1"/>
</dbReference>
<gene>
    <name evidence="3" type="ORF">F3S47_18675</name>
</gene>
<feature type="domain" description="Glycosyltransferase 2-like" evidence="2">
    <location>
        <begin position="564"/>
        <end position="682"/>
    </location>
</feature>
<accession>A0A5J5GAB9</accession>
<dbReference type="EMBL" id="VYQE01000008">
    <property type="protein sequence ID" value="KAA9005055.1"/>
    <property type="molecule type" value="Genomic_DNA"/>
</dbReference>
<dbReference type="CDD" id="cd00761">
    <property type="entry name" value="Glyco_tranf_GTA_type"/>
    <property type="match status" value="1"/>
</dbReference>
<evidence type="ECO:0000259" key="2">
    <source>
        <dbReference type="Pfam" id="PF00535"/>
    </source>
</evidence>
<keyword evidence="3" id="KW-0808">Transferase</keyword>
<comment type="caution">
    <text evidence="3">The sequence shown here is derived from an EMBL/GenBank/DDBJ whole genome shotgun (WGS) entry which is preliminary data.</text>
</comment>
<proteinExistence type="predicted"/>